<dbReference type="CDD" id="cd11386">
    <property type="entry name" value="MCP_signal"/>
    <property type="match status" value="1"/>
</dbReference>
<dbReference type="InterPro" id="IPR033479">
    <property type="entry name" value="dCache_1"/>
</dbReference>
<keyword evidence="2" id="KW-1003">Cell membrane</keyword>
<feature type="domain" description="Methyl-accepting transducer" evidence="12">
    <location>
        <begin position="370"/>
        <end position="599"/>
    </location>
</feature>
<dbReference type="Pfam" id="PF00672">
    <property type="entry name" value="HAMP"/>
    <property type="match status" value="1"/>
</dbReference>
<dbReference type="Pfam" id="PF02743">
    <property type="entry name" value="dCache_1"/>
    <property type="match status" value="1"/>
</dbReference>
<evidence type="ECO:0000256" key="7">
    <source>
        <dbReference type="ARBA" id="ARBA00023224"/>
    </source>
</evidence>
<evidence type="ECO:0000259" key="12">
    <source>
        <dbReference type="PROSITE" id="PS50111"/>
    </source>
</evidence>
<dbReference type="GO" id="GO:0007165">
    <property type="term" value="P:signal transduction"/>
    <property type="evidence" value="ECO:0007669"/>
    <property type="project" value="UniProtKB-KW"/>
</dbReference>
<proteinExistence type="inferred from homology"/>
<dbReference type="InterPro" id="IPR003660">
    <property type="entry name" value="HAMP_dom"/>
</dbReference>
<dbReference type="SMART" id="SM00283">
    <property type="entry name" value="MA"/>
    <property type="match status" value="1"/>
</dbReference>
<evidence type="ECO:0000256" key="8">
    <source>
        <dbReference type="ARBA" id="ARBA00029447"/>
    </source>
</evidence>
<dbReference type="InterPro" id="IPR004089">
    <property type="entry name" value="MCPsignal_dom"/>
</dbReference>
<organism evidence="14 15">
    <name type="scientific">Billgrantia gudaonensis</name>
    <dbReference type="NCBI Taxonomy" id="376427"/>
    <lineage>
        <taxon>Bacteria</taxon>
        <taxon>Pseudomonadati</taxon>
        <taxon>Pseudomonadota</taxon>
        <taxon>Gammaproteobacteria</taxon>
        <taxon>Oceanospirillales</taxon>
        <taxon>Halomonadaceae</taxon>
        <taxon>Billgrantia</taxon>
    </lineage>
</organism>
<dbReference type="PANTHER" id="PTHR43531:SF14">
    <property type="entry name" value="METHYL-ACCEPTING CHEMOTAXIS PROTEIN I-RELATED"/>
    <property type="match status" value="1"/>
</dbReference>
<dbReference type="PROSITE" id="PS50885">
    <property type="entry name" value="HAMP"/>
    <property type="match status" value="1"/>
</dbReference>
<dbReference type="Gene3D" id="3.30.450.20">
    <property type="entry name" value="PAS domain"/>
    <property type="match status" value="1"/>
</dbReference>
<dbReference type="CDD" id="cd12914">
    <property type="entry name" value="PDC1_DGC_like"/>
    <property type="match status" value="1"/>
</dbReference>
<dbReference type="GO" id="GO:0004888">
    <property type="term" value="F:transmembrane signaling receptor activity"/>
    <property type="evidence" value="ECO:0007669"/>
    <property type="project" value="TreeGrafter"/>
</dbReference>
<evidence type="ECO:0000256" key="4">
    <source>
        <dbReference type="ARBA" id="ARBA00022692"/>
    </source>
</evidence>
<keyword evidence="5 11" id="KW-1133">Transmembrane helix</keyword>
<gene>
    <name evidence="14" type="ORF">SAMN04487954_12033</name>
</gene>
<protein>
    <submittedName>
        <fullName evidence="14">Methyl-accepting chemotaxis protein</fullName>
    </submittedName>
</protein>
<dbReference type="GO" id="GO:0005886">
    <property type="term" value="C:plasma membrane"/>
    <property type="evidence" value="ECO:0007669"/>
    <property type="project" value="UniProtKB-SubCell"/>
</dbReference>
<comment type="subcellular location">
    <subcellularLocation>
        <location evidence="1">Cell membrane</location>
        <topology evidence="1">Multi-pass membrane protein</topology>
    </subcellularLocation>
</comment>
<evidence type="ECO:0000313" key="14">
    <source>
        <dbReference type="EMBL" id="SDK59571.1"/>
    </source>
</evidence>
<evidence type="ECO:0000256" key="5">
    <source>
        <dbReference type="ARBA" id="ARBA00022989"/>
    </source>
</evidence>
<dbReference type="OrthoDB" id="2489132at2"/>
<reference evidence="14 15" key="1">
    <citation type="submission" date="2016-10" db="EMBL/GenBank/DDBJ databases">
        <authorList>
            <person name="de Groot N.N."/>
        </authorList>
    </citation>
    <scope>NUCLEOTIDE SEQUENCE [LARGE SCALE GENOMIC DNA]</scope>
    <source>
        <strain evidence="14 15">CGMCC 1.6133</strain>
    </source>
</reference>
<dbReference type="CDD" id="cd06225">
    <property type="entry name" value="HAMP"/>
    <property type="match status" value="1"/>
</dbReference>
<dbReference type="InterPro" id="IPR051310">
    <property type="entry name" value="MCP_chemotaxis"/>
</dbReference>
<feature type="transmembrane region" description="Helical" evidence="11">
    <location>
        <begin position="287"/>
        <end position="308"/>
    </location>
</feature>
<dbReference type="AlphaFoldDB" id="A0A1G9D6V5"/>
<keyword evidence="15" id="KW-1185">Reference proteome</keyword>
<dbReference type="FunFam" id="1.10.287.950:FF:000001">
    <property type="entry name" value="Methyl-accepting chemotaxis sensory transducer"/>
    <property type="match status" value="1"/>
</dbReference>
<dbReference type="CDD" id="cd12912">
    <property type="entry name" value="PDC2_MCP_like"/>
    <property type="match status" value="1"/>
</dbReference>
<dbReference type="SUPFAM" id="SSF103190">
    <property type="entry name" value="Sensory domain-like"/>
    <property type="match status" value="1"/>
</dbReference>
<evidence type="ECO:0000256" key="9">
    <source>
        <dbReference type="PROSITE-ProRule" id="PRU00284"/>
    </source>
</evidence>
<keyword evidence="4 11" id="KW-0812">Transmembrane</keyword>
<dbReference type="PROSITE" id="PS50111">
    <property type="entry name" value="CHEMOTAXIS_TRANSDUC_2"/>
    <property type="match status" value="1"/>
</dbReference>
<dbReference type="Proteomes" id="UP000198525">
    <property type="component" value="Unassembled WGS sequence"/>
</dbReference>
<evidence type="ECO:0000256" key="1">
    <source>
        <dbReference type="ARBA" id="ARBA00004651"/>
    </source>
</evidence>
<feature type="compositionally biased region" description="Polar residues" evidence="10">
    <location>
        <begin position="391"/>
        <end position="403"/>
    </location>
</feature>
<accession>A0A1G9D6V5</accession>
<keyword evidence="6 11" id="KW-0472">Membrane</keyword>
<evidence type="ECO:0000256" key="10">
    <source>
        <dbReference type="SAM" id="MobiDB-lite"/>
    </source>
</evidence>
<feature type="region of interest" description="Disordered" evidence="10">
    <location>
        <begin position="614"/>
        <end position="659"/>
    </location>
</feature>
<dbReference type="Pfam" id="PF00015">
    <property type="entry name" value="MCPsignal"/>
    <property type="match status" value="1"/>
</dbReference>
<dbReference type="Gene3D" id="1.10.287.950">
    <property type="entry name" value="Methyl-accepting chemotaxis protein"/>
    <property type="match status" value="1"/>
</dbReference>
<evidence type="ECO:0000256" key="3">
    <source>
        <dbReference type="ARBA" id="ARBA00022481"/>
    </source>
</evidence>
<dbReference type="GO" id="GO:0006935">
    <property type="term" value="P:chemotaxis"/>
    <property type="evidence" value="ECO:0007669"/>
    <property type="project" value="TreeGrafter"/>
</dbReference>
<dbReference type="SMART" id="SM00304">
    <property type="entry name" value="HAMP"/>
    <property type="match status" value="1"/>
</dbReference>
<dbReference type="RefSeq" id="WP_089688875.1">
    <property type="nucleotide sequence ID" value="NZ_FNES01000020.1"/>
</dbReference>
<evidence type="ECO:0000256" key="2">
    <source>
        <dbReference type="ARBA" id="ARBA00022475"/>
    </source>
</evidence>
<dbReference type="InterPro" id="IPR029151">
    <property type="entry name" value="Sensor-like_sf"/>
</dbReference>
<name>A0A1G9D6V5_9GAMM</name>
<evidence type="ECO:0000256" key="6">
    <source>
        <dbReference type="ARBA" id="ARBA00023136"/>
    </source>
</evidence>
<feature type="domain" description="HAMP" evidence="13">
    <location>
        <begin position="311"/>
        <end position="365"/>
    </location>
</feature>
<evidence type="ECO:0000313" key="15">
    <source>
        <dbReference type="Proteomes" id="UP000198525"/>
    </source>
</evidence>
<feature type="compositionally biased region" description="Low complexity" evidence="10">
    <location>
        <begin position="625"/>
        <end position="649"/>
    </location>
</feature>
<feature type="region of interest" description="Disordered" evidence="10">
    <location>
        <begin position="379"/>
        <end position="403"/>
    </location>
</feature>
<sequence length="659" mass="70203">MNILSRLTLTQKLLAALGIPLVLAFLALGWIVNNQLNNAIPPLMENTSLRQVEGRAAEIGRWIEGYRTWLAGLAQDERLAEPGNVRQHLDWLAKRHPGGDTIESLYVSDARGNVITHAGARADISERDYFQALVEEGSVDRLLGDPVLSLISGQPTAVIAEAIRDDNGKRVGLLGITLSMAAVSEITSAIDVGEGSYGWMADSHGTLVAHPDEEARMALNLTEADQAGYRGMNELGRQMLTGQAGQGQATLPNGSANQILWHPIPGTPWTVGVTMPTEIFTAITTDLLTALLIAAVLTLAALLLIMGFSARQTVVPIRHTANAMADIAKGKGDLTRRLDVVSRDELGELAIQFNAFVERMQRTLQEVRGSAHTVLAGASDMADSTRELSSRTEQAAANLQETSASMEEIHSTVSHTAQAAEQASSLATNAADAAERGRGAMEQMETKMKAISDSAGKISEIIGLIDAIAFQTNILALNASVEAARAGEQGRGFAVVAGEVRTLASRSAEAAHDIRNLIDASVKHTREGDTLVKEVAQRMREIGESVTQVTDVIGEITAGTREQTAGIEQVNTAVAEMDTMTQQNATMVHQSASLAGAMRDNAARLDGLMKEFVLGGPTPGERAPRQPTATLPAPAAGRPAARPAPQRLAHQPEPEWEAF</sequence>
<dbReference type="PANTHER" id="PTHR43531">
    <property type="entry name" value="PROTEIN ICFG"/>
    <property type="match status" value="1"/>
</dbReference>
<evidence type="ECO:0000259" key="13">
    <source>
        <dbReference type="PROSITE" id="PS50885"/>
    </source>
</evidence>
<dbReference type="EMBL" id="FNES01000020">
    <property type="protein sequence ID" value="SDK59571.1"/>
    <property type="molecule type" value="Genomic_DNA"/>
</dbReference>
<dbReference type="STRING" id="376427.SAMN04487954_12033"/>
<evidence type="ECO:0000256" key="11">
    <source>
        <dbReference type="SAM" id="Phobius"/>
    </source>
</evidence>
<dbReference type="SUPFAM" id="SSF58104">
    <property type="entry name" value="Methyl-accepting chemotaxis protein (MCP) signaling domain"/>
    <property type="match status" value="1"/>
</dbReference>
<keyword evidence="7 9" id="KW-0807">Transducer</keyword>
<comment type="similarity">
    <text evidence="8">Belongs to the methyl-accepting chemotaxis (MCP) protein family.</text>
</comment>
<keyword evidence="3" id="KW-0488">Methylation</keyword>